<dbReference type="Proteomes" id="UP000256900">
    <property type="component" value="Unassembled WGS sequence"/>
</dbReference>
<dbReference type="NCBIfam" id="NF004824">
    <property type="entry name" value="PRK06180.1"/>
    <property type="match status" value="1"/>
</dbReference>
<keyword evidence="2" id="KW-0560">Oxidoreductase</keyword>
<proteinExistence type="inferred from homology"/>
<dbReference type="CDD" id="cd05374">
    <property type="entry name" value="17beta-HSD-like_SDR_c"/>
    <property type="match status" value="1"/>
</dbReference>
<evidence type="ECO:0000256" key="3">
    <source>
        <dbReference type="RuleBase" id="RU000363"/>
    </source>
</evidence>
<reference evidence="4 5" key="1">
    <citation type="submission" date="2018-08" db="EMBL/GenBank/DDBJ databases">
        <title>Genomic Encyclopedia of Type Strains, Phase IV (KMG-IV): sequencing the most valuable type-strain genomes for metagenomic binning, comparative biology and taxonomic classification.</title>
        <authorList>
            <person name="Goeker M."/>
        </authorList>
    </citation>
    <scope>NUCLEOTIDE SEQUENCE [LARGE SCALE GENOMIC DNA]</scope>
    <source>
        <strain evidence="4 5">BW863</strain>
    </source>
</reference>
<dbReference type="Gene3D" id="3.40.50.720">
    <property type="entry name" value="NAD(P)-binding Rossmann-like Domain"/>
    <property type="match status" value="1"/>
</dbReference>
<dbReference type="PANTHER" id="PTHR43976">
    <property type="entry name" value="SHORT CHAIN DEHYDROGENASE"/>
    <property type="match status" value="1"/>
</dbReference>
<protein>
    <submittedName>
        <fullName evidence="4">NADP-dependent 3-hydroxy acid dehydrogenase YdfG</fullName>
    </submittedName>
</protein>
<dbReference type="InterPro" id="IPR036291">
    <property type="entry name" value="NAD(P)-bd_dom_sf"/>
</dbReference>
<comment type="caution">
    <text evidence="4">The sequence shown here is derived from an EMBL/GenBank/DDBJ whole genome shotgun (WGS) entry which is preliminary data.</text>
</comment>
<dbReference type="InterPro" id="IPR051911">
    <property type="entry name" value="SDR_oxidoreductase"/>
</dbReference>
<dbReference type="EMBL" id="QUMO01000002">
    <property type="protein sequence ID" value="REF87785.1"/>
    <property type="molecule type" value="Genomic_DNA"/>
</dbReference>
<dbReference type="GO" id="GO:0016491">
    <property type="term" value="F:oxidoreductase activity"/>
    <property type="evidence" value="ECO:0007669"/>
    <property type="project" value="UniProtKB-KW"/>
</dbReference>
<accession>A0A3D9YZH4</accession>
<organism evidence="4 5">
    <name type="scientific">Methylovirgula ligni</name>
    <dbReference type="NCBI Taxonomy" id="569860"/>
    <lineage>
        <taxon>Bacteria</taxon>
        <taxon>Pseudomonadati</taxon>
        <taxon>Pseudomonadota</taxon>
        <taxon>Alphaproteobacteria</taxon>
        <taxon>Hyphomicrobiales</taxon>
        <taxon>Beijerinckiaceae</taxon>
        <taxon>Methylovirgula</taxon>
    </lineage>
</organism>
<evidence type="ECO:0000256" key="2">
    <source>
        <dbReference type="ARBA" id="ARBA00023002"/>
    </source>
</evidence>
<gene>
    <name evidence="4" type="ORF">DES32_1415</name>
</gene>
<dbReference type="AlphaFoldDB" id="A0A3D9YZH4"/>
<dbReference type="Pfam" id="PF00106">
    <property type="entry name" value="adh_short"/>
    <property type="match status" value="1"/>
</dbReference>
<evidence type="ECO:0000256" key="1">
    <source>
        <dbReference type="ARBA" id="ARBA00006484"/>
    </source>
</evidence>
<dbReference type="PRINTS" id="PR00080">
    <property type="entry name" value="SDRFAMILY"/>
</dbReference>
<dbReference type="RefSeq" id="WP_115835948.1">
    <property type="nucleotide sequence ID" value="NZ_CP025086.1"/>
</dbReference>
<keyword evidence="5" id="KW-1185">Reference proteome</keyword>
<evidence type="ECO:0000313" key="4">
    <source>
        <dbReference type="EMBL" id="REF87785.1"/>
    </source>
</evidence>
<dbReference type="OrthoDB" id="9793825at2"/>
<name>A0A3D9YZH4_9HYPH</name>
<dbReference type="PANTHER" id="PTHR43976:SF16">
    <property type="entry name" value="SHORT-CHAIN DEHYDROGENASE_REDUCTASE FAMILY PROTEIN"/>
    <property type="match status" value="1"/>
</dbReference>
<dbReference type="InterPro" id="IPR002347">
    <property type="entry name" value="SDR_fam"/>
</dbReference>
<evidence type="ECO:0000313" key="5">
    <source>
        <dbReference type="Proteomes" id="UP000256900"/>
    </source>
</evidence>
<dbReference type="SUPFAM" id="SSF51735">
    <property type="entry name" value="NAD(P)-binding Rossmann-fold domains"/>
    <property type="match status" value="1"/>
</dbReference>
<sequence>MNWLITGVSSGFGRALSELILEKGGKVAGTVRKEADKAEFEKLAPGRAFAILLDVTDEAAVHRGVAEAEEKLGGIEVLVNNAGYGFEGALEEATLADFRAQFDVNVFGAVAMMQATLPYLRSRRAGHILNISSMGGLATFPGISAYHGSKFALEGISESLAKEVKHLGIKVTIIEPGGFRTDWAGRSMRHVERTIEDYEPSAGWSRKRLAERNGRQPGDPRKAAEAMLLIVESPEPPLHLLLGSDALQLAGEKLGALQTEIMKWAPVSAGTDYPKQ</sequence>
<dbReference type="PRINTS" id="PR00081">
    <property type="entry name" value="GDHRDH"/>
</dbReference>
<comment type="similarity">
    <text evidence="1 3">Belongs to the short-chain dehydrogenases/reductases (SDR) family.</text>
</comment>